<gene>
    <name evidence="1" type="ORF">HC031_20200</name>
</gene>
<dbReference type="EMBL" id="JAATVY010000015">
    <property type="protein sequence ID" value="NJC72020.1"/>
    <property type="molecule type" value="Genomic_DNA"/>
</dbReference>
<evidence type="ECO:0000313" key="1">
    <source>
        <dbReference type="EMBL" id="NJC72020.1"/>
    </source>
</evidence>
<accession>A0ABX0Y3N5</accession>
<name>A0ABX0Y3N5_9ACTN</name>
<dbReference type="Proteomes" id="UP000722989">
    <property type="component" value="Unassembled WGS sequence"/>
</dbReference>
<organism evidence="1 2">
    <name type="scientific">Planosporangium thailandense</name>
    <dbReference type="NCBI Taxonomy" id="765197"/>
    <lineage>
        <taxon>Bacteria</taxon>
        <taxon>Bacillati</taxon>
        <taxon>Actinomycetota</taxon>
        <taxon>Actinomycetes</taxon>
        <taxon>Micromonosporales</taxon>
        <taxon>Micromonosporaceae</taxon>
        <taxon>Planosporangium</taxon>
    </lineage>
</organism>
<sequence>MPADEVYVDPARLDANIARLRDVAGRLRTMTDAFAARLRVPGQPGDPYADSLHTWLKPASESFRGMGEGLSSGVGNVAEGIRGMKEAYQAADRAVRR</sequence>
<evidence type="ECO:0000313" key="2">
    <source>
        <dbReference type="Proteomes" id="UP000722989"/>
    </source>
</evidence>
<comment type="caution">
    <text evidence="1">The sequence shown here is derived from an EMBL/GenBank/DDBJ whole genome shotgun (WGS) entry which is preliminary data.</text>
</comment>
<reference evidence="1 2" key="1">
    <citation type="submission" date="2020-03" db="EMBL/GenBank/DDBJ databases">
        <title>WGS of the type strain of Planosporangium spp.</title>
        <authorList>
            <person name="Thawai C."/>
        </authorList>
    </citation>
    <scope>NUCLEOTIDE SEQUENCE [LARGE SCALE GENOMIC DNA]</scope>
    <source>
        <strain evidence="1 2">TBRC 5610</strain>
    </source>
</reference>
<keyword evidence="2" id="KW-1185">Reference proteome</keyword>
<proteinExistence type="predicted"/>
<protein>
    <recommendedName>
        <fullName evidence="3">WXG100 family type VII secretion target</fullName>
    </recommendedName>
</protein>
<dbReference type="RefSeq" id="WP_167926928.1">
    <property type="nucleotide sequence ID" value="NZ_JAATVY010000015.1"/>
</dbReference>
<evidence type="ECO:0008006" key="3">
    <source>
        <dbReference type="Google" id="ProtNLM"/>
    </source>
</evidence>